<feature type="domain" description="Dipeptidylpeptidase IV N-terminal" evidence="9">
    <location>
        <begin position="173"/>
        <end position="536"/>
    </location>
</feature>
<comment type="subcellular location">
    <subcellularLocation>
        <location evidence="1">Secreted</location>
    </subcellularLocation>
</comment>
<dbReference type="Gene3D" id="3.40.50.1820">
    <property type="entry name" value="alpha/beta hydrolase"/>
    <property type="match status" value="1"/>
</dbReference>
<evidence type="ECO:0000256" key="5">
    <source>
        <dbReference type="ARBA" id="ARBA00022801"/>
    </source>
</evidence>
<evidence type="ECO:0000256" key="6">
    <source>
        <dbReference type="ARBA" id="ARBA00023180"/>
    </source>
</evidence>
<dbReference type="GO" id="GO:0005576">
    <property type="term" value="C:extracellular region"/>
    <property type="evidence" value="ECO:0007669"/>
    <property type="project" value="UniProtKB-SubCell"/>
</dbReference>
<dbReference type="SUPFAM" id="SSF53474">
    <property type="entry name" value="alpha/beta-Hydrolases"/>
    <property type="match status" value="1"/>
</dbReference>
<dbReference type="PANTHER" id="PTHR11731">
    <property type="entry name" value="PROTEASE FAMILY S9B,C DIPEPTIDYL-PEPTIDASE IV-RELATED"/>
    <property type="match status" value="1"/>
</dbReference>
<evidence type="ECO:0000256" key="2">
    <source>
        <dbReference type="ARBA" id="ARBA00022525"/>
    </source>
</evidence>
<proteinExistence type="predicted"/>
<comment type="caution">
    <text evidence="10">The sequence shown here is derived from an EMBL/GenBank/DDBJ whole genome shotgun (WGS) entry which is preliminary data.</text>
</comment>
<evidence type="ECO:0000259" key="8">
    <source>
        <dbReference type="Pfam" id="PF00326"/>
    </source>
</evidence>
<dbReference type="InterPro" id="IPR002469">
    <property type="entry name" value="Peptidase_S9B_N"/>
</dbReference>
<evidence type="ECO:0000256" key="1">
    <source>
        <dbReference type="ARBA" id="ARBA00004613"/>
    </source>
</evidence>
<dbReference type="Proteomes" id="UP000327013">
    <property type="component" value="Unassembled WGS sequence"/>
</dbReference>
<dbReference type="OrthoDB" id="16520at2759"/>
<name>A0A5N6KRH3_9ROSI</name>
<dbReference type="InterPro" id="IPR001375">
    <property type="entry name" value="Peptidase_S9_cat"/>
</dbReference>
<dbReference type="AlphaFoldDB" id="A0A5N6KRH3"/>
<dbReference type="Gene3D" id="2.140.10.30">
    <property type="entry name" value="Dipeptidylpeptidase IV, N-terminal domain"/>
    <property type="match status" value="1"/>
</dbReference>
<dbReference type="EMBL" id="VIBQ01000010">
    <property type="protein sequence ID" value="KAB8339246.1"/>
    <property type="molecule type" value="Genomic_DNA"/>
</dbReference>
<keyword evidence="4" id="KW-0732">Signal</keyword>
<keyword evidence="2" id="KW-0964">Secreted</keyword>
<dbReference type="GO" id="GO:0008236">
    <property type="term" value="F:serine-type peptidase activity"/>
    <property type="evidence" value="ECO:0007669"/>
    <property type="project" value="InterPro"/>
</dbReference>
<keyword evidence="6" id="KW-0325">Glycoprotein</keyword>
<dbReference type="Pfam" id="PF00326">
    <property type="entry name" value="Peptidase_S9"/>
    <property type="match status" value="1"/>
</dbReference>
<keyword evidence="11" id="KW-1185">Reference proteome</keyword>
<dbReference type="InterPro" id="IPR050278">
    <property type="entry name" value="Serine_Prot_S9B/DPPIV"/>
</dbReference>
<dbReference type="SUPFAM" id="SSF82171">
    <property type="entry name" value="DPP6 N-terminal domain-like"/>
    <property type="match status" value="1"/>
</dbReference>
<organism evidence="10 11">
    <name type="scientific">Carpinus fangiana</name>
    <dbReference type="NCBI Taxonomy" id="176857"/>
    <lineage>
        <taxon>Eukaryota</taxon>
        <taxon>Viridiplantae</taxon>
        <taxon>Streptophyta</taxon>
        <taxon>Embryophyta</taxon>
        <taxon>Tracheophyta</taxon>
        <taxon>Spermatophyta</taxon>
        <taxon>Magnoliopsida</taxon>
        <taxon>eudicotyledons</taxon>
        <taxon>Gunneridae</taxon>
        <taxon>Pentapetalae</taxon>
        <taxon>rosids</taxon>
        <taxon>fabids</taxon>
        <taxon>Fagales</taxon>
        <taxon>Betulaceae</taxon>
        <taxon>Carpinus</taxon>
    </lineage>
</organism>
<evidence type="ECO:0000256" key="3">
    <source>
        <dbReference type="ARBA" id="ARBA00022670"/>
    </source>
</evidence>
<dbReference type="FunFam" id="3.40.50.1820:FF:000003">
    <property type="entry name" value="Dipeptidyl peptidase 4"/>
    <property type="match status" value="1"/>
</dbReference>
<evidence type="ECO:0000256" key="7">
    <source>
        <dbReference type="ARBA" id="ARBA00030567"/>
    </source>
</evidence>
<dbReference type="InterPro" id="IPR029058">
    <property type="entry name" value="AB_hydrolase_fold"/>
</dbReference>
<dbReference type="GO" id="GO:0006508">
    <property type="term" value="P:proteolysis"/>
    <property type="evidence" value="ECO:0007669"/>
    <property type="project" value="UniProtKB-KW"/>
</dbReference>
<dbReference type="Pfam" id="PF00930">
    <property type="entry name" value="DPPIV_N"/>
    <property type="match status" value="1"/>
</dbReference>
<evidence type="ECO:0000256" key="4">
    <source>
        <dbReference type="ARBA" id="ARBA00022729"/>
    </source>
</evidence>
<dbReference type="PANTHER" id="PTHR11731:SF162">
    <property type="entry name" value="DIPEPTIDYL PEPTIDASE 4-RELATED"/>
    <property type="match status" value="1"/>
</dbReference>
<evidence type="ECO:0000313" key="11">
    <source>
        <dbReference type="Proteomes" id="UP000327013"/>
    </source>
</evidence>
<evidence type="ECO:0000313" key="10">
    <source>
        <dbReference type="EMBL" id="KAB8339246.1"/>
    </source>
</evidence>
<sequence>MHGFIDYIRAGACGERVSYLYMIESYDAKEDPLVGHMFDVLQPHPLVGDCGDHLTPRIAQPPIKKVIMKVSVLLGVGALTTGGLSQGVFPERQPHQPTGNGTKLLNFDETVLNSTLRAQSITVDWLSGGEDGQYVYMSDDGALKLENFVTGESSVFVPANEVPKDYREYWIRSDLEKVLWATNATKQYRHSYFADYFVFDVNSGNLTALVEDQAGDIQYATLAPTGDAIAFVRGNNLFISNNSDITQITFDGGPDMFHGVPDWVYEEEIFGDRFTLWFSPDAQFIAYLSFNETGVPTYRIPYYMNDTAVAPPYPRELELRYPKVGATNPTVSFTLLDLAAMDNVTVPITAFSSNDTVVGEVAWVTEGHSSVVYRVFNRVQDLEKVVLVDTLNMTSLTIRERDGTDGWIDNGLSINYVGRVNESSYSGQSTTYYVDLSDISGWNHIYLFPVGKGDPIALTRGEWEVVSILKIDTERQLVYFTSTEHHSTDRHVYSVSYATTKKTALVDDTKAGSWSASFSSDGAYYLLSYAGPDVPYQELYSVNSTIKPLRTVTNNTALYTKLQEYALPDITYFELEHPDGFTLNVMERLPPSFNASKQYPVLFTPYGGPGAQQVSKSMAAFNWNAYIASDPELEFITYTIDGRGTGYKGRSFRAAVTKQLGKLETQDQIWAAQELIRTKSYIDPEKLGMWGWSFGGYLTSKVVEADSGVFTFGLITAPVSDWRFYDSMYTERYMKTYSANEAGYNETAVRNATGFKNIAGGFAIMHGTGDDNVHYQNSAALVDLLVGEGVKPGQMKMMAFTDSDHGINYHGATAYIYRFLTERLWDEKQRVSGGSGLVHQWGRRTIE</sequence>
<accession>A0A5N6KRH3</accession>
<feature type="domain" description="Peptidase S9 prolyl oligopeptidase catalytic" evidence="8">
    <location>
        <begin position="621"/>
        <end position="820"/>
    </location>
</feature>
<keyword evidence="3" id="KW-0645">Protease</keyword>
<dbReference type="GO" id="GO:0008239">
    <property type="term" value="F:dipeptidyl-peptidase activity"/>
    <property type="evidence" value="ECO:0007669"/>
    <property type="project" value="TreeGrafter"/>
</dbReference>
<reference evidence="10 11" key="1">
    <citation type="submission" date="2019-06" db="EMBL/GenBank/DDBJ databases">
        <title>A chromosomal-level reference genome of Carpinus fangiana (Coryloideae, Betulaceae).</title>
        <authorList>
            <person name="Yang X."/>
            <person name="Wang Z."/>
            <person name="Zhang L."/>
            <person name="Hao G."/>
            <person name="Liu J."/>
            <person name="Yang Y."/>
        </authorList>
    </citation>
    <scope>NUCLEOTIDE SEQUENCE [LARGE SCALE GENOMIC DNA]</scope>
    <source>
        <strain evidence="10">Cfa_2016G</strain>
        <tissue evidence="10">Leaf</tissue>
    </source>
</reference>
<keyword evidence="5" id="KW-0378">Hydrolase</keyword>
<evidence type="ECO:0000259" key="9">
    <source>
        <dbReference type="Pfam" id="PF00930"/>
    </source>
</evidence>
<protein>
    <recommendedName>
        <fullName evidence="7">Dipeptidyl peptidase IV</fullName>
    </recommendedName>
</protein>
<dbReference type="GO" id="GO:0005886">
    <property type="term" value="C:plasma membrane"/>
    <property type="evidence" value="ECO:0007669"/>
    <property type="project" value="TreeGrafter"/>
</dbReference>
<gene>
    <name evidence="10" type="ORF">FH972_022180</name>
</gene>